<dbReference type="GO" id="GO:0006313">
    <property type="term" value="P:DNA transposition"/>
    <property type="evidence" value="ECO:0007669"/>
    <property type="project" value="InterPro"/>
</dbReference>
<dbReference type="InterPro" id="IPR001584">
    <property type="entry name" value="Integrase_cat-core"/>
</dbReference>
<feature type="domain" description="Integrase catalytic" evidence="1">
    <location>
        <begin position="201"/>
        <end position="371"/>
    </location>
</feature>
<dbReference type="EMBL" id="DQUR01000223">
    <property type="protein sequence ID" value="HIP89584.1"/>
    <property type="molecule type" value="Genomic_DNA"/>
</dbReference>
<dbReference type="GO" id="GO:0015074">
    <property type="term" value="P:DNA integration"/>
    <property type="evidence" value="ECO:0007669"/>
    <property type="project" value="InterPro"/>
</dbReference>
<dbReference type="NCBIfam" id="NF033516">
    <property type="entry name" value="transpos_IS3"/>
    <property type="match status" value="1"/>
</dbReference>
<dbReference type="InterPro" id="IPR050900">
    <property type="entry name" value="Transposase_IS3/IS150/IS904"/>
</dbReference>
<dbReference type="AlphaFoldDB" id="A0A833E3K1"/>
<evidence type="ECO:0000313" key="2">
    <source>
        <dbReference type="EMBL" id="HIP89584.1"/>
    </source>
</evidence>
<dbReference type="Pfam" id="PF00665">
    <property type="entry name" value="rve"/>
    <property type="match status" value="1"/>
</dbReference>
<dbReference type="InterPro" id="IPR012337">
    <property type="entry name" value="RNaseH-like_sf"/>
</dbReference>
<gene>
    <name evidence="2" type="ORF">EYH24_06625</name>
</gene>
<evidence type="ECO:0000259" key="1">
    <source>
        <dbReference type="PROSITE" id="PS50994"/>
    </source>
</evidence>
<name>A0A833E3K1_9EURY</name>
<evidence type="ECO:0000313" key="3">
    <source>
        <dbReference type="Proteomes" id="UP000653692"/>
    </source>
</evidence>
<organism evidence="2 3">
    <name type="scientific">Thermococcus paralvinellae</name>
    <dbReference type="NCBI Taxonomy" id="582419"/>
    <lineage>
        <taxon>Archaea</taxon>
        <taxon>Methanobacteriati</taxon>
        <taxon>Methanobacteriota</taxon>
        <taxon>Thermococci</taxon>
        <taxon>Thermococcales</taxon>
        <taxon>Thermococcaceae</taxon>
        <taxon>Thermococcus</taxon>
    </lineage>
</organism>
<dbReference type="InterPro" id="IPR010921">
    <property type="entry name" value="Trp_repressor/repl_initiator"/>
</dbReference>
<comment type="caution">
    <text evidence="2">The sequence shown here is derived from an EMBL/GenBank/DDBJ whole genome shotgun (WGS) entry which is preliminary data.</text>
</comment>
<sequence length="373" mass="43737">MQMKRKRRIFSDKFKAKIAIEAIKGIKTLSELATEYKIHPNQISTWKKQLQMNAEELFSRGKKSRAKTEEELTAPLYEEIGRLKMDIKWLEKKLSLPLSTRRNWVEMSSEYSIRRQCRLAGVSRSCVYYNPAVETERNLLLMRLIDEQYLRHPEFGYPRMTDWLRDKGHQVNHKRVARLMQLMGLQAITPGPHTSKPAPGHKIYPYLLRNVQIEEVGHVWSMDITYIPMQYGFMYLAAVIDWYSRYVLAWELSNTMESLFCVAALQHALTKGNPTIFNTDQGAQFTSEAFTGVLLDKNIAISMDGRGRALDNVFIERLWWTVKYEEIYPKAYPDGHALHRGVSRYFDYYNKERKHSSLDKQTPFEVFSTSTMH</sequence>
<protein>
    <submittedName>
        <fullName evidence="2">IS3 family transposase</fullName>
    </submittedName>
</protein>
<dbReference type="Pfam" id="PF01527">
    <property type="entry name" value="HTH_Tnp_1"/>
    <property type="match status" value="1"/>
</dbReference>
<dbReference type="InterPro" id="IPR002514">
    <property type="entry name" value="Transposase_8"/>
</dbReference>
<dbReference type="PANTHER" id="PTHR46889">
    <property type="entry name" value="TRANSPOSASE INSF FOR INSERTION SEQUENCE IS3B-RELATED"/>
    <property type="match status" value="1"/>
</dbReference>
<dbReference type="InterPro" id="IPR048020">
    <property type="entry name" value="Transpos_IS3"/>
</dbReference>
<dbReference type="Gene3D" id="3.30.420.10">
    <property type="entry name" value="Ribonuclease H-like superfamily/Ribonuclease H"/>
    <property type="match status" value="1"/>
</dbReference>
<reference evidence="2" key="1">
    <citation type="journal article" date="2020" name="ISME J.">
        <title>Gammaproteobacteria mediating utilization of methyl-, sulfur- and petroleum organic compounds in deep ocean hydrothermal plumes.</title>
        <authorList>
            <person name="Zhou Z."/>
            <person name="Liu Y."/>
            <person name="Pan J."/>
            <person name="Cron B.R."/>
            <person name="Toner B.M."/>
            <person name="Anantharaman K."/>
            <person name="Breier J.A."/>
            <person name="Dick G.J."/>
            <person name="Li M."/>
        </authorList>
    </citation>
    <scope>NUCLEOTIDE SEQUENCE</scope>
    <source>
        <strain evidence="2">SZUA-1476</strain>
    </source>
</reference>
<dbReference type="InterPro" id="IPR025948">
    <property type="entry name" value="HTH-like_dom"/>
</dbReference>
<accession>A0A833E3K1</accession>
<dbReference type="Pfam" id="PF13276">
    <property type="entry name" value="HTH_21"/>
    <property type="match status" value="1"/>
</dbReference>
<dbReference type="SUPFAM" id="SSF53098">
    <property type="entry name" value="Ribonuclease H-like"/>
    <property type="match status" value="1"/>
</dbReference>
<dbReference type="Proteomes" id="UP000653692">
    <property type="component" value="Unassembled WGS sequence"/>
</dbReference>
<dbReference type="InterPro" id="IPR036397">
    <property type="entry name" value="RNaseH_sf"/>
</dbReference>
<dbReference type="PROSITE" id="PS50994">
    <property type="entry name" value="INTEGRASE"/>
    <property type="match status" value="1"/>
</dbReference>
<dbReference type="GO" id="GO:0004803">
    <property type="term" value="F:transposase activity"/>
    <property type="evidence" value="ECO:0007669"/>
    <property type="project" value="InterPro"/>
</dbReference>
<dbReference type="SUPFAM" id="SSF48295">
    <property type="entry name" value="TrpR-like"/>
    <property type="match status" value="1"/>
</dbReference>
<dbReference type="PANTHER" id="PTHR46889:SF5">
    <property type="entry name" value="INTEGRASE PROTEIN"/>
    <property type="match status" value="1"/>
</dbReference>
<dbReference type="GO" id="GO:0043565">
    <property type="term" value="F:sequence-specific DNA binding"/>
    <property type="evidence" value="ECO:0007669"/>
    <property type="project" value="InterPro"/>
</dbReference>
<proteinExistence type="predicted"/>